<feature type="region of interest" description="Disordered" evidence="1">
    <location>
        <begin position="29"/>
        <end position="53"/>
    </location>
</feature>
<evidence type="ECO:0000313" key="2">
    <source>
        <dbReference type="EMBL" id="BAZ97529.1"/>
    </source>
</evidence>
<dbReference type="EMBL" id="AP017649">
    <property type="protein sequence ID" value="BAZ97529.1"/>
    <property type="molecule type" value="Genomic_DNA"/>
</dbReference>
<feature type="compositionally biased region" description="Basic and acidic residues" evidence="1">
    <location>
        <begin position="79"/>
        <end position="103"/>
    </location>
</feature>
<feature type="region of interest" description="Disordered" evidence="1">
    <location>
        <begin position="78"/>
        <end position="103"/>
    </location>
</feature>
<accession>A0AB33HS09</accession>
<evidence type="ECO:0000256" key="1">
    <source>
        <dbReference type="SAM" id="MobiDB-lite"/>
    </source>
</evidence>
<organism evidence="2 3">
    <name type="scientific">Dehalococcoides mccartyi</name>
    <dbReference type="NCBI Taxonomy" id="61435"/>
    <lineage>
        <taxon>Bacteria</taxon>
        <taxon>Bacillati</taxon>
        <taxon>Chloroflexota</taxon>
        <taxon>Dehalococcoidia</taxon>
        <taxon>Dehalococcoidales</taxon>
        <taxon>Dehalococcoidaceae</taxon>
        <taxon>Dehalococcoides</taxon>
    </lineage>
</organism>
<name>A0AB33HS09_9CHLR</name>
<reference evidence="2 3" key="1">
    <citation type="journal article" date="2017" name="Sci. Rep.">
        <title>Isolation and genomic characterization of a Dehalococcoides strain suggests genomic rearrangement during culture.</title>
        <authorList>
            <person name="Yohda M."/>
            <person name="Ikegami K."/>
            <person name="Aita Y."/>
            <person name="Kitajima M."/>
            <person name="Takechi A."/>
            <person name="Iwamoto M."/>
            <person name="Fukuda T."/>
            <person name="Tamura N."/>
            <person name="Shibasaki J."/>
            <person name="Koike S."/>
            <person name="Komatsu D."/>
            <person name="Miyagi S."/>
            <person name="Nishimura M."/>
            <person name="Uchino Y."/>
            <person name="Shiroma A."/>
            <person name="Shimoji M."/>
            <person name="Tamotsu H."/>
            <person name="Ashimine N."/>
            <person name="Shinzato M."/>
            <person name="Ohki S."/>
            <person name="Nakano K."/>
            <person name="Teruya K."/>
            <person name="Satou K."/>
            <person name="Hirano T."/>
            <person name="Yagi O."/>
        </authorList>
    </citation>
    <scope>NUCLEOTIDE SEQUENCE [LARGE SCALE GENOMIC DNA]</scope>
    <source>
        <strain evidence="2 3">UCH-ATV1</strain>
    </source>
</reference>
<proteinExistence type="predicted"/>
<sequence>MKNVWPEKIKKKLFVQITQNCPGTIREGITPLGKGGNNMQTQTHAEASKDQQLDEELADTLTAISVVSKRLAQKIKALSAKEQEKKEGGTPNEQDERTKSGSV</sequence>
<dbReference type="RefSeq" id="WP_197702138.1">
    <property type="nucleotide sequence ID" value="NZ_AP017649.1"/>
</dbReference>
<evidence type="ECO:0000313" key="3">
    <source>
        <dbReference type="Proteomes" id="UP000218257"/>
    </source>
</evidence>
<protein>
    <submittedName>
        <fullName evidence="2">Uncharacterized protein</fullName>
    </submittedName>
</protein>
<dbReference type="AlphaFoldDB" id="A0AB33HS09"/>
<gene>
    <name evidence="2" type="ORF">DEHALATV1_0901</name>
</gene>
<dbReference type="Proteomes" id="UP000218257">
    <property type="component" value="Chromosome"/>
</dbReference>